<dbReference type="InterPro" id="IPR015421">
    <property type="entry name" value="PyrdxlP-dep_Trfase_major"/>
</dbReference>
<comment type="similarity">
    <text evidence="4">Belongs to the class-I pyridoxal-phosphate-dependent aminotransferase family.</text>
</comment>
<dbReference type="GO" id="GO:0008483">
    <property type="term" value="F:transaminase activity"/>
    <property type="evidence" value="ECO:0007669"/>
    <property type="project" value="UniProtKB-KW"/>
</dbReference>
<dbReference type="Gene3D" id="3.90.1150.10">
    <property type="entry name" value="Aspartate Aminotransferase, domain 1"/>
    <property type="match status" value="1"/>
</dbReference>
<dbReference type="PROSITE" id="PS00105">
    <property type="entry name" value="AA_TRANSFER_CLASS_1"/>
    <property type="match status" value="1"/>
</dbReference>
<dbReference type="PANTHER" id="PTHR42832">
    <property type="entry name" value="AMINO ACID AMINOTRANSFERASE"/>
    <property type="match status" value="1"/>
</dbReference>
<evidence type="ECO:0000313" key="7">
    <source>
        <dbReference type="EMBL" id="TWB12837.1"/>
    </source>
</evidence>
<comment type="caution">
    <text evidence="7">The sequence shown here is derived from an EMBL/GenBank/DDBJ whole genome shotgun (WGS) entry which is preliminary data.</text>
</comment>
<feature type="domain" description="Aminotransferase class I/classII large" evidence="6">
    <location>
        <begin position="67"/>
        <end position="420"/>
    </location>
</feature>
<evidence type="ECO:0000256" key="3">
    <source>
        <dbReference type="ARBA" id="ARBA00022679"/>
    </source>
</evidence>
<dbReference type="Gene3D" id="3.40.640.10">
    <property type="entry name" value="Type I PLP-dependent aspartate aminotransferase-like (Major domain)"/>
    <property type="match status" value="1"/>
</dbReference>
<accession>A0A560EU27</accession>
<feature type="region of interest" description="Disordered" evidence="5">
    <location>
        <begin position="11"/>
        <end position="34"/>
    </location>
</feature>
<dbReference type="CDD" id="cd00609">
    <property type="entry name" value="AAT_like"/>
    <property type="match status" value="1"/>
</dbReference>
<name>A0A560EU27_9PROT</name>
<evidence type="ECO:0000256" key="4">
    <source>
        <dbReference type="RuleBase" id="RU000481"/>
    </source>
</evidence>
<sequence>MPALWKLLSPGFGRDDTTPSATMSPIHPEIGTDRPMNEEFHRIKRLPPYVFAEVNAMKARARAAGEDIIDLGMGNPDQPTPPHIVEKLVEAVRNPKTHRYSMSRGIPGLRKAISAYYKRRFDVDIDPETEACVTIGSKEGLANLAQAITSPGDVILVPNPSYPIHPFGFMLAGAALRHIPVVDGVDNFVETLERAIRHSVPKPIAVIVSFPANPTTQTVTLDFYRPIVELCLKHGIYILSDIAYAEIYFDGNPPPSILQIPEARDITVEFNSLSKTYNMPGWRVGFGVGSKKLIGALAKFKSYVDYGAFTPIQVAATAALNGPQDCVEEIRQMYKARRDALIDGLAAAGWDVPPPAATMFVWARIPEPFRAMGSLEFSKLLLQEAQVAVSPGIGFGEYGDEHVRFGLVENVQRIRQACRNIRAFLHRTGNGGEAASKKVV</sequence>
<dbReference type="EMBL" id="VITN01000023">
    <property type="protein sequence ID" value="TWB12837.1"/>
    <property type="molecule type" value="Genomic_DNA"/>
</dbReference>
<evidence type="ECO:0000313" key="8">
    <source>
        <dbReference type="Proteomes" id="UP000319859"/>
    </source>
</evidence>
<dbReference type="InterPro" id="IPR015422">
    <property type="entry name" value="PyrdxlP-dep_Trfase_small"/>
</dbReference>
<proteinExistence type="inferred from homology"/>
<dbReference type="EC" id="2.6.1.-" evidence="4"/>
<protein>
    <recommendedName>
        <fullName evidence="4">Aminotransferase</fullName>
        <ecNumber evidence="4">2.6.1.-</ecNumber>
    </recommendedName>
</protein>
<evidence type="ECO:0000256" key="5">
    <source>
        <dbReference type="SAM" id="MobiDB-lite"/>
    </source>
</evidence>
<evidence type="ECO:0000256" key="1">
    <source>
        <dbReference type="ARBA" id="ARBA00001933"/>
    </source>
</evidence>
<dbReference type="InterPro" id="IPR050881">
    <property type="entry name" value="LL-DAP_aminotransferase"/>
</dbReference>
<dbReference type="PANTHER" id="PTHR42832:SF1">
    <property type="entry name" value="GLUTAMATE-PYRUVATE AMINOTRANSFERASE ALAC"/>
    <property type="match status" value="1"/>
</dbReference>
<evidence type="ECO:0000256" key="2">
    <source>
        <dbReference type="ARBA" id="ARBA00022576"/>
    </source>
</evidence>
<keyword evidence="2 4" id="KW-0032">Aminotransferase</keyword>
<gene>
    <name evidence="7" type="ORF">FBZ89_12350</name>
</gene>
<dbReference type="NCBIfam" id="NF006604">
    <property type="entry name" value="PRK09148.1"/>
    <property type="match status" value="1"/>
</dbReference>
<dbReference type="AlphaFoldDB" id="A0A560EU27"/>
<evidence type="ECO:0000259" key="6">
    <source>
        <dbReference type="Pfam" id="PF00155"/>
    </source>
</evidence>
<dbReference type="InterPro" id="IPR015424">
    <property type="entry name" value="PyrdxlP-dep_Trfase"/>
</dbReference>
<dbReference type="Proteomes" id="UP000319859">
    <property type="component" value="Unassembled WGS sequence"/>
</dbReference>
<reference evidence="7 8" key="1">
    <citation type="submission" date="2019-06" db="EMBL/GenBank/DDBJ databases">
        <title>Genomic Encyclopedia of Type Strains, Phase IV (KMG-V): Genome sequencing to study the core and pangenomes of soil and plant-associated prokaryotes.</title>
        <authorList>
            <person name="Whitman W."/>
        </authorList>
    </citation>
    <scope>NUCLEOTIDE SEQUENCE [LARGE SCALE GENOMIC DNA]</scope>
    <source>
        <strain evidence="7 8">BR 11880</strain>
    </source>
</reference>
<keyword evidence="3 4" id="KW-0808">Transferase</keyword>
<dbReference type="Pfam" id="PF00155">
    <property type="entry name" value="Aminotran_1_2"/>
    <property type="match status" value="1"/>
</dbReference>
<dbReference type="InterPro" id="IPR004838">
    <property type="entry name" value="NHTrfase_class1_PyrdxlP-BS"/>
</dbReference>
<dbReference type="GO" id="GO:0030170">
    <property type="term" value="F:pyridoxal phosphate binding"/>
    <property type="evidence" value="ECO:0007669"/>
    <property type="project" value="InterPro"/>
</dbReference>
<dbReference type="InterPro" id="IPR004839">
    <property type="entry name" value="Aminotransferase_I/II_large"/>
</dbReference>
<organism evidence="7 8">
    <name type="scientific">Nitrospirillum amazonense</name>
    <dbReference type="NCBI Taxonomy" id="28077"/>
    <lineage>
        <taxon>Bacteria</taxon>
        <taxon>Pseudomonadati</taxon>
        <taxon>Pseudomonadota</taxon>
        <taxon>Alphaproteobacteria</taxon>
        <taxon>Rhodospirillales</taxon>
        <taxon>Azospirillaceae</taxon>
        <taxon>Nitrospirillum</taxon>
    </lineage>
</organism>
<comment type="cofactor">
    <cofactor evidence="1 4">
        <name>pyridoxal 5'-phosphate</name>
        <dbReference type="ChEBI" id="CHEBI:597326"/>
    </cofactor>
</comment>
<dbReference type="SUPFAM" id="SSF53383">
    <property type="entry name" value="PLP-dependent transferases"/>
    <property type="match status" value="1"/>
</dbReference>